<dbReference type="EMBL" id="JBHSDQ010000001">
    <property type="protein sequence ID" value="MFC4395281.1"/>
    <property type="molecule type" value="Genomic_DNA"/>
</dbReference>
<organism evidence="2 3">
    <name type="scientific">Arthrobacter sedimenti</name>
    <dbReference type="NCBI Taxonomy" id="2694931"/>
    <lineage>
        <taxon>Bacteria</taxon>
        <taxon>Bacillati</taxon>
        <taxon>Actinomycetota</taxon>
        <taxon>Actinomycetes</taxon>
        <taxon>Micrococcales</taxon>
        <taxon>Micrococcaceae</taxon>
        <taxon>Arthrobacter</taxon>
    </lineage>
</organism>
<protein>
    <recommendedName>
        <fullName evidence="4">Lycopene cyclase domain-containing protein</fullName>
    </recommendedName>
</protein>
<evidence type="ECO:0000313" key="2">
    <source>
        <dbReference type="EMBL" id="MFC4395281.1"/>
    </source>
</evidence>
<feature type="transmembrane region" description="Helical" evidence="1">
    <location>
        <begin position="31"/>
        <end position="51"/>
    </location>
</feature>
<evidence type="ECO:0008006" key="4">
    <source>
        <dbReference type="Google" id="ProtNLM"/>
    </source>
</evidence>
<evidence type="ECO:0000256" key="1">
    <source>
        <dbReference type="SAM" id="Phobius"/>
    </source>
</evidence>
<dbReference type="RefSeq" id="WP_376976547.1">
    <property type="nucleotide sequence ID" value="NZ_JBHSDQ010000001.1"/>
</dbReference>
<comment type="caution">
    <text evidence="2">The sequence shown here is derived from an EMBL/GenBank/DDBJ whole genome shotgun (WGS) entry which is preliminary data.</text>
</comment>
<feature type="transmembrane region" description="Helical" evidence="1">
    <location>
        <begin position="103"/>
        <end position="121"/>
    </location>
</feature>
<proteinExistence type="predicted"/>
<reference evidence="3" key="1">
    <citation type="journal article" date="2019" name="Int. J. Syst. Evol. Microbiol.">
        <title>The Global Catalogue of Microorganisms (GCM) 10K type strain sequencing project: providing services to taxonomists for standard genome sequencing and annotation.</title>
        <authorList>
            <consortium name="The Broad Institute Genomics Platform"/>
            <consortium name="The Broad Institute Genome Sequencing Center for Infectious Disease"/>
            <person name="Wu L."/>
            <person name="Ma J."/>
        </authorList>
    </citation>
    <scope>NUCLEOTIDE SEQUENCE [LARGE SCALE GENOMIC DNA]</scope>
    <source>
        <strain evidence="3">PJ61</strain>
    </source>
</reference>
<feature type="transmembrane region" description="Helical" evidence="1">
    <location>
        <begin position="6"/>
        <end position="24"/>
    </location>
</feature>
<gene>
    <name evidence="2" type="ORF">ACFO0G_04195</name>
</gene>
<dbReference type="Proteomes" id="UP001595778">
    <property type="component" value="Unassembled WGS sequence"/>
</dbReference>
<keyword evidence="1" id="KW-0472">Membrane</keyword>
<feature type="transmembrane region" description="Helical" evidence="1">
    <location>
        <begin position="71"/>
        <end position="91"/>
    </location>
</feature>
<evidence type="ECO:0000313" key="3">
    <source>
        <dbReference type="Proteomes" id="UP001595778"/>
    </source>
</evidence>
<keyword evidence="1" id="KW-1133">Transmembrane helix</keyword>
<name>A0ABV8WHC2_9MICC</name>
<accession>A0ABV8WHC2</accession>
<sequence>MNLQAMFVGALLSALVALVLLLLVRRERRTGVVATAAAAALLMPMAWNSILNWTGAVGLFSHDLPFPPFPISWQDTGTGVFTLAGAAIALMSGPCRRDAARSVAGTAALTALAALLVDVYLY</sequence>
<keyword evidence="1" id="KW-0812">Transmembrane</keyword>
<keyword evidence="3" id="KW-1185">Reference proteome</keyword>